<dbReference type="RefSeq" id="WP_048046169.1">
    <property type="nucleotide sequence ID" value="NZ_JJPC01000116.1"/>
</dbReference>
<protein>
    <submittedName>
        <fullName evidence="3">Uncharacterized protein</fullName>
    </submittedName>
</protein>
<name>A0A0F8HC49_METMZ</name>
<proteinExistence type="predicted"/>
<dbReference type="EMBL" id="JJPL01000078">
    <property type="protein sequence ID" value="KKG64489.1"/>
    <property type="molecule type" value="Genomic_DNA"/>
</dbReference>
<comment type="caution">
    <text evidence="3">The sequence shown here is derived from an EMBL/GenBank/DDBJ whole genome shotgun (WGS) entry which is preliminary data.</text>
</comment>
<keyword evidence="1" id="KW-0812">Transmembrane</keyword>
<dbReference type="Proteomes" id="UP000034424">
    <property type="component" value="Unassembled WGS sequence"/>
</dbReference>
<feature type="transmembrane region" description="Helical" evidence="1">
    <location>
        <begin position="24"/>
        <end position="45"/>
    </location>
</feature>
<evidence type="ECO:0000313" key="2">
    <source>
        <dbReference type="EMBL" id="KKG32696.1"/>
    </source>
</evidence>
<dbReference type="Proteomes" id="UP000034298">
    <property type="component" value="Unassembled WGS sequence"/>
</dbReference>
<dbReference type="PATRIC" id="fig|2209.62.peg.3341"/>
<accession>A0A0F8HC49</accession>
<keyword evidence="1" id="KW-0472">Membrane</keyword>
<sequence>MYIDVMIIGLNNSSNITTILSYPWVSSLSNVSVAIGTIFLAILTYRSTIELKKQYKNSIMREKAMLINTKTIPLLKKKIEELCSYLGNDEFIKFEGGISNPVLKITPNCFIDIVRSENAFTVVNEEIYLIYTADDYFKNHMGSAVSSINMYHKNALELEKLVKSVFNSETPDSFIRHSKEIGLSEFGTDFTNTLRPIEDFLSIVYIVARTGSKNAYTNGSVNIINLIKRRYDELHSAALADPESKRISTEIQVKLRDINANISDAYDEIKKLEELWQNKFII</sequence>
<dbReference type="EMBL" id="JJPC01000116">
    <property type="protein sequence ID" value="KKG32696.1"/>
    <property type="molecule type" value="Genomic_DNA"/>
</dbReference>
<gene>
    <name evidence="2" type="ORF">DU30_15655</name>
    <name evidence="3" type="ORF">DU67_07430</name>
</gene>
<evidence type="ECO:0000313" key="3">
    <source>
        <dbReference type="EMBL" id="KKG64489.1"/>
    </source>
</evidence>
<keyword evidence="1" id="KW-1133">Transmembrane helix</keyword>
<evidence type="ECO:0000313" key="4">
    <source>
        <dbReference type="Proteomes" id="UP000034298"/>
    </source>
</evidence>
<dbReference type="AlphaFoldDB" id="A0A0F8HC49"/>
<evidence type="ECO:0000313" key="5">
    <source>
        <dbReference type="Proteomes" id="UP000034424"/>
    </source>
</evidence>
<evidence type="ECO:0000256" key="1">
    <source>
        <dbReference type="SAM" id="Phobius"/>
    </source>
</evidence>
<reference evidence="4 5" key="1">
    <citation type="journal article" date="2015" name="ISME J.">
        <title>Genomic and phenotypic differentiation among Methanosarcina mazei populations from Columbia River sediment.</title>
        <authorList>
            <person name="Youngblut N.D."/>
            <person name="Wirth J.S."/>
            <person name="Henriksen J.R."/>
            <person name="Smith M."/>
            <person name="Simon H."/>
            <person name="Metcalf W.W."/>
            <person name="Whitaker R.J."/>
        </authorList>
    </citation>
    <scope>NUCLEOTIDE SEQUENCE [LARGE SCALE GENOMIC DNA]</scope>
    <source>
        <strain evidence="2 4">3.F.A.1B.1</strain>
        <strain evidence="3 5">3.F.T.2.1</strain>
    </source>
</reference>
<organism evidence="3 5">
    <name type="scientific">Methanosarcina mazei</name>
    <name type="common">Methanosarcina frisia</name>
    <dbReference type="NCBI Taxonomy" id="2209"/>
    <lineage>
        <taxon>Archaea</taxon>
        <taxon>Methanobacteriati</taxon>
        <taxon>Methanobacteriota</taxon>
        <taxon>Stenosarchaea group</taxon>
        <taxon>Methanomicrobia</taxon>
        <taxon>Methanosarcinales</taxon>
        <taxon>Methanosarcinaceae</taxon>
        <taxon>Methanosarcina</taxon>
    </lineage>
</organism>